<evidence type="ECO:0000256" key="11">
    <source>
        <dbReference type="PROSITE-ProRule" id="PRU01360"/>
    </source>
</evidence>
<evidence type="ECO:0000259" key="13">
    <source>
        <dbReference type="Pfam" id="PF00593"/>
    </source>
</evidence>
<gene>
    <name evidence="15" type="ORF">JYP50_12350</name>
</gene>
<dbReference type="GO" id="GO:0006826">
    <property type="term" value="P:iron ion transport"/>
    <property type="evidence" value="ECO:0007669"/>
    <property type="project" value="UniProtKB-KW"/>
</dbReference>
<proteinExistence type="inferred from homology"/>
<sequence>MIIDSGKQFGTRWILCSAIAIAVECEPLMANDSHSTIEEVVVTALKKAEGTSVLDTPLSVSAITGTELEDYGFTSVMDAISINPGVSTAKIGSQGESIQIRGVSGSLGDSPIGYYLDELPYTRVGQNVSPDLNPYDLNRVEVLRGPQGTLYGSGSAGGVVKIVTQDAVLNTLSGKATAGISNTERGDGNWKAQAAINIPLVDDVLALRLVGSYIDDSGYIDRPLEDIKNYNDSNDSAYRAKLLYVPDEELEIKLSVWQTKNEVYTPFSDSNFDAAPIIYNTDPATGSPDFTSFRPADHELSLATNETDLYGLVVNYEADYFQLLSSTSYMEGVSTQKYDVAVVAGQVLDFDMKTFGQEFRFSSSGSGPFSWTGGLIYLDMEMTRGQNFLLFIEDAPDPLGLEVDRATQTSEQWAGYGELQYQMSDTWSLSLGARYAADERQIVDKNPSVMLGLDSLGLDISRSENFNKTTGRFNLAWTPTENSLYFLNIAQGFRAGAPNSGRSLIKATQLDTNIPTIAEPDEVVSYEIGAKLSLLESGLSFEAVLYHLTWDDIQTFVSTVDSSNGGLVSWNDNASSSEGSGIDLALHYRGIDGLLLSISGNYSNSEYQDNVPSAGIAAGDTVFLAPDKTLSASGTYRWPLGSYEGVAFFSATYTDERSDYAPGFAYTSDAVTMLNARVGVENDNWSAYLTGENIGNEDGEVSSLAAFALVGANPVRYRPRTIGVELTYRFD</sequence>
<dbReference type="InterPro" id="IPR012910">
    <property type="entry name" value="Plug_dom"/>
</dbReference>
<comment type="subcellular location">
    <subcellularLocation>
        <location evidence="1 11">Cell outer membrane</location>
        <topology evidence="1 11">Multi-pass membrane protein</topology>
    </subcellularLocation>
</comment>
<dbReference type="Proteomes" id="UP000664303">
    <property type="component" value="Unassembled WGS sequence"/>
</dbReference>
<feature type="domain" description="TonB-dependent receptor plug" evidence="14">
    <location>
        <begin position="53"/>
        <end position="159"/>
    </location>
</feature>
<keyword evidence="6" id="KW-0408">Iron</keyword>
<evidence type="ECO:0000256" key="10">
    <source>
        <dbReference type="ARBA" id="ARBA00023237"/>
    </source>
</evidence>
<evidence type="ECO:0000256" key="12">
    <source>
        <dbReference type="RuleBase" id="RU003357"/>
    </source>
</evidence>
<keyword evidence="5 11" id="KW-0812">Transmembrane</keyword>
<keyword evidence="7" id="KW-0406">Ion transport</keyword>
<keyword evidence="8 12" id="KW-0798">TonB box</keyword>
<dbReference type="Pfam" id="PF00593">
    <property type="entry name" value="TonB_dep_Rec_b-barrel"/>
    <property type="match status" value="1"/>
</dbReference>
<comment type="caution">
    <text evidence="15">The sequence shown here is derived from an EMBL/GenBank/DDBJ whole genome shotgun (WGS) entry which is preliminary data.</text>
</comment>
<keyword evidence="9 11" id="KW-0472">Membrane</keyword>
<evidence type="ECO:0000256" key="4">
    <source>
        <dbReference type="ARBA" id="ARBA00022496"/>
    </source>
</evidence>
<evidence type="ECO:0000256" key="5">
    <source>
        <dbReference type="ARBA" id="ARBA00022692"/>
    </source>
</evidence>
<evidence type="ECO:0000256" key="2">
    <source>
        <dbReference type="ARBA" id="ARBA00022448"/>
    </source>
</evidence>
<protein>
    <submittedName>
        <fullName evidence="15">TonB-dependent receptor</fullName>
    </submittedName>
</protein>
<keyword evidence="10 11" id="KW-0998">Cell outer membrane</keyword>
<reference evidence="15" key="1">
    <citation type="submission" date="2021-02" db="EMBL/GenBank/DDBJ databases">
        <title>PHA producing bacteria isolated from coastal sediment in Guangdong, Shenzhen.</title>
        <authorList>
            <person name="Zheng W."/>
            <person name="Yu S."/>
            <person name="Huang Y."/>
        </authorList>
    </citation>
    <scope>NUCLEOTIDE SEQUENCE</scope>
    <source>
        <strain evidence="15">TN14-10</strain>
    </source>
</reference>
<keyword evidence="16" id="KW-1185">Reference proteome</keyword>
<dbReference type="PANTHER" id="PTHR32552:SF81">
    <property type="entry name" value="TONB-DEPENDENT OUTER MEMBRANE RECEPTOR"/>
    <property type="match status" value="1"/>
</dbReference>
<dbReference type="InterPro" id="IPR039426">
    <property type="entry name" value="TonB-dep_rcpt-like"/>
</dbReference>
<dbReference type="EMBL" id="JAFKCZ010000008">
    <property type="protein sequence ID" value="MBN7797390.1"/>
    <property type="molecule type" value="Genomic_DNA"/>
</dbReference>
<comment type="similarity">
    <text evidence="11 12">Belongs to the TonB-dependent receptor family.</text>
</comment>
<dbReference type="PANTHER" id="PTHR32552">
    <property type="entry name" value="FERRICHROME IRON RECEPTOR-RELATED"/>
    <property type="match status" value="1"/>
</dbReference>
<evidence type="ECO:0000256" key="9">
    <source>
        <dbReference type="ARBA" id="ARBA00023136"/>
    </source>
</evidence>
<keyword evidence="15" id="KW-0675">Receptor</keyword>
<dbReference type="CDD" id="cd01347">
    <property type="entry name" value="ligand_gated_channel"/>
    <property type="match status" value="1"/>
</dbReference>
<keyword evidence="3 11" id="KW-1134">Transmembrane beta strand</keyword>
<dbReference type="SUPFAM" id="SSF56935">
    <property type="entry name" value="Porins"/>
    <property type="match status" value="1"/>
</dbReference>
<evidence type="ECO:0000313" key="16">
    <source>
        <dbReference type="Proteomes" id="UP000664303"/>
    </source>
</evidence>
<dbReference type="InterPro" id="IPR000531">
    <property type="entry name" value="Beta-barrel_TonB"/>
</dbReference>
<dbReference type="AlphaFoldDB" id="A0A939DFM3"/>
<evidence type="ECO:0000256" key="7">
    <source>
        <dbReference type="ARBA" id="ARBA00023065"/>
    </source>
</evidence>
<keyword evidence="4" id="KW-0410">Iron transport</keyword>
<dbReference type="GO" id="GO:0009279">
    <property type="term" value="C:cell outer membrane"/>
    <property type="evidence" value="ECO:0007669"/>
    <property type="project" value="UniProtKB-SubCell"/>
</dbReference>
<evidence type="ECO:0000256" key="1">
    <source>
        <dbReference type="ARBA" id="ARBA00004571"/>
    </source>
</evidence>
<organism evidence="15 16">
    <name type="scientific">Parahaliea mediterranea</name>
    <dbReference type="NCBI Taxonomy" id="651086"/>
    <lineage>
        <taxon>Bacteria</taxon>
        <taxon>Pseudomonadati</taxon>
        <taxon>Pseudomonadota</taxon>
        <taxon>Gammaproteobacteria</taxon>
        <taxon>Cellvibrionales</taxon>
        <taxon>Halieaceae</taxon>
        <taxon>Parahaliea</taxon>
    </lineage>
</organism>
<dbReference type="PROSITE" id="PS52016">
    <property type="entry name" value="TONB_DEPENDENT_REC_3"/>
    <property type="match status" value="1"/>
</dbReference>
<evidence type="ECO:0000256" key="6">
    <source>
        <dbReference type="ARBA" id="ARBA00023004"/>
    </source>
</evidence>
<evidence type="ECO:0000256" key="8">
    <source>
        <dbReference type="ARBA" id="ARBA00023077"/>
    </source>
</evidence>
<dbReference type="RefSeq" id="WP_206560838.1">
    <property type="nucleotide sequence ID" value="NZ_JAFKCZ010000008.1"/>
</dbReference>
<evidence type="ECO:0000313" key="15">
    <source>
        <dbReference type="EMBL" id="MBN7797390.1"/>
    </source>
</evidence>
<evidence type="ECO:0000259" key="14">
    <source>
        <dbReference type="Pfam" id="PF07715"/>
    </source>
</evidence>
<dbReference type="Pfam" id="PF07715">
    <property type="entry name" value="Plug"/>
    <property type="match status" value="1"/>
</dbReference>
<name>A0A939DFM3_9GAMM</name>
<dbReference type="Gene3D" id="2.40.170.20">
    <property type="entry name" value="TonB-dependent receptor, beta-barrel domain"/>
    <property type="match status" value="1"/>
</dbReference>
<evidence type="ECO:0000256" key="3">
    <source>
        <dbReference type="ARBA" id="ARBA00022452"/>
    </source>
</evidence>
<dbReference type="InterPro" id="IPR036942">
    <property type="entry name" value="Beta-barrel_TonB_sf"/>
</dbReference>
<keyword evidence="2 11" id="KW-0813">Transport</keyword>
<accession>A0A939DFM3</accession>
<feature type="domain" description="TonB-dependent receptor-like beta-barrel" evidence="13">
    <location>
        <begin position="264"/>
        <end position="694"/>
    </location>
</feature>